<name>A0A9N7YWJ4_PLEPL</name>
<feature type="compositionally biased region" description="Polar residues" evidence="1">
    <location>
        <begin position="79"/>
        <end position="90"/>
    </location>
</feature>
<evidence type="ECO:0000313" key="2">
    <source>
        <dbReference type="EMBL" id="CAB1440458.1"/>
    </source>
</evidence>
<accession>A0A9N7YWJ4</accession>
<organism evidence="2 3">
    <name type="scientific">Pleuronectes platessa</name>
    <name type="common">European plaice</name>
    <dbReference type="NCBI Taxonomy" id="8262"/>
    <lineage>
        <taxon>Eukaryota</taxon>
        <taxon>Metazoa</taxon>
        <taxon>Chordata</taxon>
        <taxon>Craniata</taxon>
        <taxon>Vertebrata</taxon>
        <taxon>Euteleostomi</taxon>
        <taxon>Actinopterygii</taxon>
        <taxon>Neopterygii</taxon>
        <taxon>Teleostei</taxon>
        <taxon>Neoteleostei</taxon>
        <taxon>Acanthomorphata</taxon>
        <taxon>Carangaria</taxon>
        <taxon>Pleuronectiformes</taxon>
        <taxon>Pleuronectoidei</taxon>
        <taxon>Pleuronectidae</taxon>
        <taxon>Pleuronectes</taxon>
    </lineage>
</organism>
<feature type="compositionally biased region" description="Basic and acidic residues" evidence="1">
    <location>
        <begin position="92"/>
        <end position="109"/>
    </location>
</feature>
<keyword evidence="3" id="KW-1185">Reference proteome</keyword>
<evidence type="ECO:0000313" key="3">
    <source>
        <dbReference type="Proteomes" id="UP001153269"/>
    </source>
</evidence>
<feature type="compositionally biased region" description="Basic and acidic residues" evidence="1">
    <location>
        <begin position="62"/>
        <end position="78"/>
    </location>
</feature>
<feature type="region of interest" description="Disordered" evidence="1">
    <location>
        <begin position="48"/>
        <end position="109"/>
    </location>
</feature>
<sequence length="165" mass="18474">MHWETSECTSCPQLSARSDSTELMETLNSLWKVCLTARLLDRFHASKPAVESRGVKGGSARSGDRLSDGRREDLHQEATELSLSSFSTDPPWSREKVHEEVKQEEHEPISCEIETPVLAPPPRANRSSNLRLSSYRRQYNSLSSVRPLVVLPNMGGVTPDQNSLE</sequence>
<dbReference type="Proteomes" id="UP001153269">
    <property type="component" value="Unassembled WGS sequence"/>
</dbReference>
<proteinExistence type="predicted"/>
<protein>
    <submittedName>
        <fullName evidence="2">Uncharacterized protein</fullName>
    </submittedName>
</protein>
<reference evidence="2" key="1">
    <citation type="submission" date="2020-03" db="EMBL/GenBank/DDBJ databases">
        <authorList>
            <person name="Weist P."/>
        </authorList>
    </citation>
    <scope>NUCLEOTIDE SEQUENCE</scope>
</reference>
<comment type="caution">
    <text evidence="2">The sequence shown here is derived from an EMBL/GenBank/DDBJ whole genome shotgun (WGS) entry which is preliminary data.</text>
</comment>
<dbReference type="EMBL" id="CADEAL010002458">
    <property type="protein sequence ID" value="CAB1440458.1"/>
    <property type="molecule type" value="Genomic_DNA"/>
</dbReference>
<gene>
    <name evidence="2" type="ORF">PLEPLA_LOCUS28224</name>
</gene>
<evidence type="ECO:0000256" key="1">
    <source>
        <dbReference type="SAM" id="MobiDB-lite"/>
    </source>
</evidence>
<dbReference type="AlphaFoldDB" id="A0A9N7YWJ4"/>